<keyword evidence="6" id="KW-0325">Glycoprotein</keyword>
<dbReference type="EMBL" id="ML977652">
    <property type="protein sequence ID" value="KAF1994753.1"/>
    <property type="molecule type" value="Genomic_DNA"/>
</dbReference>
<feature type="signal peptide" evidence="10">
    <location>
        <begin position="1"/>
        <end position="18"/>
    </location>
</feature>
<dbReference type="PANTHER" id="PTHR34992">
    <property type="entry name" value="HYPHAL ANASTAMOSIS-7 PROTEIN"/>
    <property type="match status" value="1"/>
</dbReference>
<keyword evidence="4 10" id="KW-0732">Signal</keyword>
<sequence>MLFNLLSTSVLLWSLSRADDPPKHGEGAEGSSMGPVAFMWPSDRAWTAANDNTGPCGSPSGPTNRSAFPLSQGEVALSIADEAWHVAFRLAVSNNPTQQSDFDDQVVDNITELEPGHQCYKLQQLENISAGQNATIQLEYWSDFEGENNGNNQSFFACADVYFVETMNFKDQVPCFNVTSADFNSPNASSTPSASASSTSAGLSSATSGAPAAASPSASSSSGGLSTGAKAGIAVGSVIGGLAILALIAFLVFRRGKNAGLQNRNSYELRAKTLSTTPEAGSTNTGT</sequence>
<evidence type="ECO:0000256" key="5">
    <source>
        <dbReference type="ARBA" id="ARBA00023136"/>
    </source>
</evidence>
<dbReference type="InterPro" id="IPR046936">
    <property type="entry name" value="BIM1-like"/>
</dbReference>
<feature type="chain" id="PRO_5025515689" description="Copper acquisition factor BIM1-like domain-containing protein" evidence="10">
    <location>
        <begin position="19"/>
        <end position="287"/>
    </location>
</feature>
<dbReference type="Pfam" id="PF20238">
    <property type="entry name" value="BIM1-like_dom"/>
    <property type="match status" value="1"/>
</dbReference>
<evidence type="ECO:0000256" key="4">
    <source>
        <dbReference type="ARBA" id="ARBA00022729"/>
    </source>
</evidence>
<dbReference type="GO" id="GO:0005886">
    <property type="term" value="C:plasma membrane"/>
    <property type="evidence" value="ECO:0007669"/>
    <property type="project" value="UniProtKB-SubCell"/>
</dbReference>
<protein>
    <recommendedName>
        <fullName evidence="11">Copper acquisition factor BIM1-like domain-containing protein</fullName>
    </recommendedName>
</protein>
<dbReference type="CDD" id="cd21176">
    <property type="entry name" value="LPMO_auxiliary-like"/>
    <property type="match status" value="1"/>
</dbReference>
<feature type="transmembrane region" description="Helical" evidence="9">
    <location>
        <begin position="231"/>
        <end position="253"/>
    </location>
</feature>
<evidence type="ECO:0000256" key="8">
    <source>
        <dbReference type="SAM" id="MobiDB-lite"/>
    </source>
</evidence>
<organism evidence="12 13">
    <name type="scientific">Amniculicola lignicola CBS 123094</name>
    <dbReference type="NCBI Taxonomy" id="1392246"/>
    <lineage>
        <taxon>Eukaryota</taxon>
        <taxon>Fungi</taxon>
        <taxon>Dikarya</taxon>
        <taxon>Ascomycota</taxon>
        <taxon>Pezizomycotina</taxon>
        <taxon>Dothideomycetes</taxon>
        <taxon>Pleosporomycetidae</taxon>
        <taxon>Pleosporales</taxon>
        <taxon>Amniculicolaceae</taxon>
        <taxon>Amniculicola</taxon>
    </lineage>
</organism>
<proteinExistence type="predicted"/>
<evidence type="ECO:0000256" key="7">
    <source>
        <dbReference type="ARBA" id="ARBA00023288"/>
    </source>
</evidence>
<evidence type="ECO:0000256" key="10">
    <source>
        <dbReference type="SAM" id="SignalP"/>
    </source>
</evidence>
<gene>
    <name evidence="12" type="ORF">P154DRAFT_446921</name>
</gene>
<evidence type="ECO:0000256" key="6">
    <source>
        <dbReference type="ARBA" id="ARBA00023180"/>
    </source>
</evidence>
<reference evidence="12" key="1">
    <citation type="journal article" date="2020" name="Stud. Mycol.">
        <title>101 Dothideomycetes genomes: a test case for predicting lifestyles and emergence of pathogens.</title>
        <authorList>
            <person name="Haridas S."/>
            <person name="Albert R."/>
            <person name="Binder M."/>
            <person name="Bloem J."/>
            <person name="Labutti K."/>
            <person name="Salamov A."/>
            <person name="Andreopoulos B."/>
            <person name="Baker S."/>
            <person name="Barry K."/>
            <person name="Bills G."/>
            <person name="Bluhm B."/>
            <person name="Cannon C."/>
            <person name="Castanera R."/>
            <person name="Culley D."/>
            <person name="Daum C."/>
            <person name="Ezra D."/>
            <person name="Gonzalez J."/>
            <person name="Henrissat B."/>
            <person name="Kuo A."/>
            <person name="Liang C."/>
            <person name="Lipzen A."/>
            <person name="Lutzoni F."/>
            <person name="Magnuson J."/>
            <person name="Mondo S."/>
            <person name="Nolan M."/>
            <person name="Ohm R."/>
            <person name="Pangilinan J."/>
            <person name="Park H.-J."/>
            <person name="Ramirez L."/>
            <person name="Alfaro M."/>
            <person name="Sun H."/>
            <person name="Tritt A."/>
            <person name="Yoshinaga Y."/>
            <person name="Zwiers L.-H."/>
            <person name="Turgeon B."/>
            <person name="Goodwin S."/>
            <person name="Spatafora J."/>
            <person name="Crous P."/>
            <person name="Grigoriev I."/>
        </authorList>
    </citation>
    <scope>NUCLEOTIDE SEQUENCE</scope>
    <source>
        <strain evidence="12">CBS 123094</strain>
    </source>
</reference>
<dbReference type="InterPro" id="IPR046530">
    <property type="entry name" value="BIM1-like_dom"/>
</dbReference>
<keyword evidence="5 9" id="KW-0472">Membrane</keyword>
<evidence type="ECO:0000256" key="1">
    <source>
        <dbReference type="ARBA" id="ARBA00004609"/>
    </source>
</evidence>
<keyword evidence="9" id="KW-0812">Transmembrane</keyword>
<comment type="subcellular location">
    <subcellularLocation>
        <location evidence="1">Cell membrane</location>
        <topology evidence="1">Lipid-anchor</topology>
        <topology evidence="1">GPI-anchor</topology>
    </subcellularLocation>
</comment>
<feature type="region of interest" description="Disordered" evidence="8">
    <location>
        <begin position="187"/>
        <end position="222"/>
    </location>
</feature>
<keyword evidence="13" id="KW-1185">Reference proteome</keyword>
<keyword evidence="2" id="KW-1003">Cell membrane</keyword>
<keyword evidence="7" id="KW-0449">Lipoprotein</keyword>
<evidence type="ECO:0000259" key="11">
    <source>
        <dbReference type="Pfam" id="PF20238"/>
    </source>
</evidence>
<dbReference type="Proteomes" id="UP000799779">
    <property type="component" value="Unassembled WGS sequence"/>
</dbReference>
<dbReference type="PANTHER" id="PTHR34992:SF5">
    <property type="entry name" value="ANCHORED PROTEIN, PUTATIVE (AFU_ORTHOLOGUE AFUA_6G02800)-RELATED"/>
    <property type="match status" value="1"/>
</dbReference>
<dbReference type="OrthoDB" id="2587363at2759"/>
<keyword evidence="9" id="KW-1133">Transmembrane helix</keyword>
<evidence type="ECO:0000256" key="2">
    <source>
        <dbReference type="ARBA" id="ARBA00022475"/>
    </source>
</evidence>
<accession>A0A6A5VZ01</accession>
<evidence type="ECO:0000256" key="3">
    <source>
        <dbReference type="ARBA" id="ARBA00022622"/>
    </source>
</evidence>
<name>A0A6A5VZ01_9PLEO</name>
<dbReference type="AlphaFoldDB" id="A0A6A5VZ01"/>
<feature type="domain" description="Copper acquisition factor BIM1-like" evidence="11">
    <location>
        <begin position="33"/>
        <end position="179"/>
    </location>
</feature>
<evidence type="ECO:0000256" key="9">
    <source>
        <dbReference type="SAM" id="Phobius"/>
    </source>
</evidence>
<evidence type="ECO:0000313" key="12">
    <source>
        <dbReference type="EMBL" id="KAF1994753.1"/>
    </source>
</evidence>
<keyword evidence="3" id="KW-0336">GPI-anchor</keyword>
<dbReference type="GO" id="GO:0098552">
    <property type="term" value="C:side of membrane"/>
    <property type="evidence" value="ECO:0007669"/>
    <property type="project" value="UniProtKB-KW"/>
</dbReference>
<evidence type="ECO:0000313" key="13">
    <source>
        <dbReference type="Proteomes" id="UP000799779"/>
    </source>
</evidence>